<dbReference type="AlphaFoldDB" id="B4SD76"/>
<proteinExistence type="predicted"/>
<organism evidence="1 2">
    <name type="scientific">Pelodictyon phaeoclathratiforme (strain DSM 5477 / BU-1)</name>
    <dbReference type="NCBI Taxonomy" id="324925"/>
    <lineage>
        <taxon>Bacteria</taxon>
        <taxon>Pseudomonadati</taxon>
        <taxon>Chlorobiota</taxon>
        <taxon>Chlorobiia</taxon>
        <taxon>Chlorobiales</taxon>
        <taxon>Chlorobiaceae</taxon>
        <taxon>Chlorobium/Pelodictyon group</taxon>
        <taxon>Pelodictyon</taxon>
    </lineage>
</organism>
<dbReference type="EMBL" id="CP001110">
    <property type="protein sequence ID" value="ACF44335.1"/>
    <property type="molecule type" value="Genomic_DNA"/>
</dbReference>
<name>B4SD76_PELPB</name>
<dbReference type="HOGENOM" id="CLU_2370320_0_0_10"/>
<dbReference type="KEGG" id="pph:Ppha_2130"/>
<sequence>MLASTIDINSIPFSWHSAVLQIQQKAKTYLVPVSGFLDRTTYMAGNATTMQQYHPVRNSIDALGWSAADALETYFRLRSFAEDWDSPDMEGYDEL</sequence>
<dbReference type="Proteomes" id="UP000002724">
    <property type="component" value="Chromosome"/>
</dbReference>
<keyword evidence="2" id="KW-1185">Reference proteome</keyword>
<evidence type="ECO:0000313" key="2">
    <source>
        <dbReference type="Proteomes" id="UP000002724"/>
    </source>
</evidence>
<reference evidence="1 2" key="1">
    <citation type="submission" date="2008-06" db="EMBL/GenBank/DDBJ databases">
        <title>Complete sequence of Pelodictyon phaeoclathratiforme BU-1.</title>
        <authorList>
            <consortium name="US DOE Joint Genome Institute"/>
            <person name="Lucas S."/>
            <person name="Copeland A."/>
            <person name="Lapidus A."/>
            <person name="Glavina del Rio T."/>
            <person name="Dalin E."/>
            <person name="Tice H."/>
            <person name="Bruce D."/>
            <person name="Goodwin L."/>
            <person name="Pitluck S."/>
            <person name="Schmutz J."/>
            <person name="Larimer F."/>
            <person name="Land M."/>
            <person name="Hauser L."/>
            <person name="Kyrpides N."/>
            <person name="Mikhailova N."/>
            <person name="Liu Z."/>
            <person name="Li T."/>
            <person name="Zhao F."/>
            <person name="Overmann J."/>
            <person name="Bryant D.A."/>
            <person name="Richardson P."/>
        </authorList>
    </citation>
    <scope>NUCLEOTIDE SEQUENCE [LARGE SCALE GENOMIC DNA]</scope>
    <source>
        <strain evidence="2">DSM 5477 / BU-1</strain>
    </source>
</reference>
<protein>
    <submittedName>
        <fullName evidence="1">Uncharacterized protein</fullName>
    </submittedName>
</protein>
<evidence type="ECO:0000313" key="1">
    <source>
        <dbReference type="EMBL" id="ACF44335.1"/>
    </source>
</evidence>
<gene>
    <name evidence="1" type="ordered locus">Ppha_2130</name>
</gene>
<accession>B4SD76</accession>
<dbReference type="STRING" id="324925.Ppha_2130"/>